<accession>A0A1H0RWS9</accession>
<dbReference type="RefSeq" id="WP_157695527.1">
    <property type="nucleotide sequence ID" value="NZ_LT629710.1"/>
</dbReference>
<dbReference type="AlphaFoldDB" id="A0A1H0RWS9"/>
<proteinExistence type="predicted"/>
<keyword evidence="2" id="KW-0472">Membrane</keyword>
<keyword evidence="2" id="KW-0812">Transmembrane</keyword>
<sequence>MAFDVKGSRESSNSELETAVRAALSRMAANAPAGAVVPEASSDSVTSVSPVRWFVPVAAVAAAVATIVVAALLLARPSAPDVAAPTLPSCAGQVDAWPQGAARAGADKVMVPDTPTSAVVCQYGTRGTPYDAAATTGGLKLHQSGTLTGRDLAATVAGLNGLRVGARHCFISPRVVVIVVFVYPSGPSVTVKINDSACPIATNGRYTASGEMPTLAGYGLTTTTTLTTPSTAGMSNGAPSSVPPTSPTLDPTS</sequence>
<keyword evidence="2" id="KW-1133">Transmembrane helix</keyword>
<name>A0A1H0RWS9_9ACTN</name>
<evidence type="ECO:0000313" key="3">
    <source>
        <dbReference type="EMBL" id="SDP33893.1"/>
    </source>
</evidence>
<reference evidence="3 4" key="1">
    <citation type="submission" date="2016-10" db="EMBL/GenBank/DDBJ databases">
        <authorList>
            <person name="de Groot N.N."/>
        </authorList>
    </citation>
    <scope>NUCLEOTIDE SEQUENCE [LARGE SCALE GENOMIC DNA]</scope>
    <source>
        <strain evidence="4">P4-7,KCTC 19426,CECT 7604</strain>
    </source>
</reference>
<dbReference type="EMBL" id="LT629710">
    <property type="protein sequence ID" value="SDP33893.1"/>
    <property type="molecule type" value="Genomic_DNA"/>
</dbReference>
<keyword evidence="4" id="KW-1185">Reference proteome</keyword>
<gene>
    <name evidence="3" type="ORF">SAMN04515671_3786</name>
</gene>
<organism evidence="3 4">
    <name type="scientific">Nakamurella panacisegetis</name>
    <dbReference type="NCBI Taxonomy" id="1090615"/>
    <lineage>
        <taxon>Bacteria</taxon>
        <taxon>Bacillati</taxon>
        <taxon>Actinomycetota</taxon>
        <taxon>Actinomycetes</taxon>
        <taxon>Nakamurellales</taxon>
        <taxon>Nakamurellaceae</taxon>
        <taxon>Nakamurella</taxon>
    </lineage>
</organism>
<protein>
    <submittedName>
        <fullName evidence="3">Uncharacterized protein</fullName>
    </submittedName>
</protein>
<evidence type="ECO:0000256" key="1">
    <source>
        <dbReference type="SAM" id="MobiDB-lite"/>
    </source>
</evidence>
<evidence type="ECO:0000313" key="4">
    <source>
        <dbReference type="Proteomes" id="UP000198741"/>
    </source>
</evidence>
<feature type="transmembrane region" description="Helical" evidence="2">
    <location>
        <begin position="53"/>
        <end position="75"/>
    </location>
</feature>
<feature type="region of interest" description="Disordered" evidence="1">
    <location>
        <begin position="226"/>
        <end position="253"/>
    </location>
</feature>
<dbReference type="Proteomes" id="UP000198741">
    <property type="component" value="Chromosome I"/>
</dbReference>
<evidence type="ECO:0000256" key="2">
    <source>
        <dbReference type="SAM" id="Phobius"/>
    </source>
</evidence>